<evidence type="ECO:0000313" key="2">
    <source>
        <dbReference type="Proteomes" id="UP001219525"/>
    </source>
</evidence>
<dbReference type="Proteomes" id="UP001219525">
    <property type="component" value="Unassembled WGS sequence"/>
</dbReference>
<proteinExistence type="predicted"/>
<dbReference type="AlphaFoldDB" id="A0AAD6YMI6"/>
<name>A0AAD6YMI6_9AGAR</name>
<keyword evidence="2" id="KW-1185">Reference proteome</keyword>
<organism evidence="1 2">
    <name type="scientific">Mycena pura</name>
    <dbReference type="NCBI Taxonomy" id="153505"/>
    <lineage>
        <taxon>Eukaryota</taxon>
        <taxon>Fungi</taxon>
        <taxon>Dikarya</taxon>
        <taxon>Basidiomycota</taxon>
        <taxon>Agaricomycotina</taxon>
        <taxon>Agaricomycetes</taxon>
        <taxon>Agaricomycetidae</taxon>
        <taxon>Agaricales</taxon>
        <taxon>Marasmiineae</taxon>
        <taxon>Mycenaceae</taxon>
        <taxon>Mycena</taxon>
    </lineage>
</organism>
<reference evidence="1" key="1">
    <citation type="submission" date="2023-03" db="EMBL/GenBank/DDBJ databases">
        <title>Massive genome expansion in bonnet fungi (Mycena s.s.) driven by repeated elements and novel gene families across ecological guilds.</title>
        <authorList>
            <consortium name="Lawrence Berkeley National Laboratory"/>
            <person name="Harder C.B."/>
            <person name="Miyauchi S."/>
            <person name="Viragh M."/>
            <person name="Kuo A."/>
            <person name="Thoen E."/>
            <person name="Andreopoulos B."/>
            <person name="Lu D."/>
            <person name="Skrede I."/>
            <person name="Drula E."/>
            <person name="Henrissat B."/>
            <person name="Morin E."/>
            <person name="Kohler A."/>
            <person name="Barry K."/>
            <person name="LaButti K."/>
            <person name="Morin E."/>
            <person name="Salamov A."/>
            <person name="Lipzen A."/>
            <person name="Mereny Z."/>
            <person name="Hegedus B."/>
            <person name="Baldrian P."/>
            <person name="Stursova M."/>
            <person name="Weitz H."/>
            <person name="Taylor A."/>
            <person name="Grigoriev I.V."/>
            <person name="Nagy L.G."/>
            <person name="Martin F."/>
            <person name="Kauserud H."/>
        </authorList>
    </citation>
    <scope>NUCLEOTIDE SEQUENCE</scope>
    <source>
        <strain evidence="1">9144</strain>
    </source>
</reference>
<gene>
    <name evidence="1" type="ORF">GGX14DRAFT_556954</name>
</gene>
<sequence>MALEEFIIEVVRNLSSDALALAHRHTSGPLGTPSILEAQWQNEVYRCAYKVTGGSGMWFSPEFGTPKTAANGRIDFYVGTKKWGMEILREGDGMDEHVVPGAAYHKWITTGAITEYVIHTRFSHTFDPSPKDSQWVRLFNGFDISDPAFRAPDIPYRF</sequence>
<evidence type="ECO:0000313" key="1">
    <source>
        <dbReference type="EMBL" id="KAJ7224066.1"/>
    </source>
</evidence>
<accession>A0AAD6YMI6</accession>
<comment type="caution">
    <text evidence="1">The sequence shown here is derived from an EMBL/GenBank/DDBJ whole genome shotgun (WGS) entry which is preliminary data.</text>
</comment>
<dbReference type="EMBL" id="JARJCW010000005">
    <property type="protein sequence ID" value="KAJ7224066.1"/>
    <property type="molecule type" value="Genomic_DNA"/>
</dbReference>
<protein>
    <submittedName>
        <fullName evidence="1">Uncharacterized protein</fullName>
    </submittedName>
</protein>